<evidence type="ECO:0000313" key="1">
    <source>
        <dbReference type="EMBL" id="KID48591.1"/>
    </source>
</evidence>
<dbReference type="Pfam" id="PF07087">
    <property type="entry name" value="DUF1353"/>
    <property type="match status" value="1"/>
</dbReference>
<dbReference type="EMBL" id="AUZI01000023">
    <property type="protein sequence ID" value="KID48591.1"/>
    <property type="molecule type" value="Genomic_DNA"/>
</dbReference>
<dbReference type="InterPro" id="IPR010767">
    <property type="entry name" value="Phage_CGC-2007_Cje0229"/>
</dbReference>
<gene>
    <name evidence="1" type="ORF">C095_09960</name>
</gene>
<evidence type="ECO:0000313" key="2">
    <source>
        <dbReference type="Proteomes" id="UP000031184"/>
    </source>
</evidence>
<dbReference type="AlphaFoldDB" id="A0A017H778"/>
<sequence>MKDIHCLEIYPYSKSKFCVLEDFEYPMRNRVIFVKKHFITDLSSIPRIFWMIYPPFGLYTLGSVVHDFLYSKEGSIQVRSRKEADDIFLEIMKETGVSWHTRIIFYYAVRLFGKRFFKKR</sequence>
<name>A0A017H778_9FUSO</name>
<protein>
    <submittedName>
        <fullName evidence="1">Uncharacterized protein</fullName>
    </submittedName>
</protein>
<dbReference type="PATRIC" id="fig|1226633.4.peg.2018"/>
<proteinExistence type="predicted"/>
<dbReference type="OrthoDB" id="88276at2"/>
<comment type="caution">
    <text evidence="1">The sequence shown here is derived from an EMBL/GenBank/DDBJ whole genome shotgun (WGS) entry which is preliminary data.</text>
</comment>
<reference evidence="1 2" key="1">
    <citation type="submission" date="2013-08" db="EMBL/GenBank/DDBJ databases">
        <title>An opportunistic ruminal bacterium that causes liver abscesses in cattle.</title>
        <authorList>
            <person name="Benahmed F.H."/>
            <person name="Rasmussen M."/>
            <person name="Harbottle H."/>
            <person name="Soppet D."/>
            <person name="Nagaraja T.G."/>
            <person name="Davidson M."/>
        </authorList>
    </citation>
    <scope>NUCLEOTIDE SEQUENCE [LARGE SCALE GENOMIC DNA]</scope>
    <source>
        <strain evidence="1 2">B35</strain>
    </source>
</reference>
<organism evidence="1 2">
    <name type="scientific">Fusobacterium necrophorum subsp. funduliforme B35</name>
    <dbReference type="NCBI Taxonomy" id="1226633"/>
    <lineage>
        <taxon>Bacteria</taxon>
        <taxon>Fusobacteriati</taxon>
        <taxon>Fusobacteriota</taxon>
        <taxon>Fusobacteriia</taxon>
        <taxon>Fusobacteriales</taxon>
        <taxon>Fusobacteriaceae</taxon>
        <taxon>Fusobacterium</taxon>
    </lineage>
</organism>
<accession>A0A017H778</accession>
<dbReference type="Proteomes" id="UP000031184">
    <property type="component" value="Unassembled WGS sequence"/>
</dbReference>
<dbReference type="RefSeq" id="WP_005952914.1">
    <property type="nucleotide sequence ID" value="NZ_AOJP01000002.1"/>
</dbReference>